<dbReference type="PATRIC" id="fig|1265738.3.peg.4294"/>
<dbReference type="EMBL" id="ANOG01000614">
    <property type="protein sequence ID" value="EMI18765.1"/>
    <property type="molecule type" value="Genomic_DNA"/>
</dbReference>
<dbReference type="AlphaFoldDB" id="M5RHF2"/>
<sequence>MMKSGMKRREAVGTVLTAGVGGLAGFLASRPAQASDNSASVTDVFCSELTLSPQSSLQDKRANQLREFVPTRVRSGHVFCTLTSQDPKNPAITSVYAAPSVRDGQPGAEITIHFLGQPQSDVQLSLLHVGVSG</sequence>
<dbReference type="InterPro" id="IPR006311">
    <property type="entry name" value="TAT_signal"/>
</dbReference>
<comment type="caution">
    <text evidence="1">The sequence shown here is derived from an EMBL/GenBank/DDBJ whole genome shotgun (WGS) entry which is preliminary data.</text>
</comment>
<keyword evidence="2" id="KW-1185">Reference proteome</keyword>
<gene>
    <name evidence="1" type="ORF">RMSM_04285</name>
</gene>
<proteinExistence type="predicted"/>
<evidence type="ECO:0000313" key="2">
    <source>
        <dbReference type="Proteomes" id="UP000011991"/>
    </source>
</evidence>
<organism evidence="1 2">
    <name type="scientific">Rhodopirellula maiorica SM1</name>
    <dbReference type="NCBI Taxonomy" id="1265738"/>
    <lineage>
        <taxon>Bacteria</taxon>
        <taxon>Pseudomonadati</taxon>
        <taxon>Planctomycetota</taxon>
        <taxon>Planctomycetia</taxon>
        <taxon>Pirellulales</taxon>
        <taxon>Pirellulaceae</taxon>
        <taxon>Novipirellula</taxon>
    </lineage>
</organism>
<evidence type="ECO:0000313" key="1">
    <source>
        <dbReference type="EMBL" id="EMI18765.1"/>
    </source>
</evidence>
<protein>
    <submittedName>
        <fullName evidence="1">Signal peptide protein</fullName>
    </submittedName>
</protein>
<dbReference type="Proteomes" id="UP000011991">
    <property type="component" value="Unassembled WGS sequence"/>
</dbReference>
<name>M5RHF2_9BACT</name>
<dbReference type="PROSITE" id="PS51318">
    <property type="entry name" value="TAT"/>
    <property type="match status" value="1"/>
</dbReference>
<reference evidence="1 2" key="1">
    <citation type="journal article" date="2013" name="Mar. Genomics">
        <title>Expression of sulfatases in Rhodopirellula baltica and the diversity of sulfatases in the genus Rhodopirellula.</title>
        <authorList>
            <person name="Wegner C.E."/>
            <person name="Richter-Heitmann T."/>
            <person name="Klindworth A."/>
            <person name="Klockow C."/>
            <person name="Richter M."/>
            <person name="Achstetter T."/>
            <person name="Glockner F.O."/>
            <person name="Harder J."/>
        </authorList>
    </citation>
    <scope>NUCLEOTIDE SEQUENCE [LARGE SCALE GENOMIC DNA]</scope>
    <source>
        <strain evidence="1 2">SM1</strain>
    </source>
</reference>
<accession>M5RHF2</accession>